<comment type="caution">
    <text evidence="4">The sequence shown here is derived from an EMBL/GenBank/DDBJ whole genome shotgun (WGS) entry which is preliminary data.</text>
</comment>
<evidence type="ECO:0000259" key="2">
    <source>
        <dbReference type="Pfam" id="PF01974"/>
    </source>
</evidence>
<dbReference type="Gene3D" id="3.40.1350.150">
    <property type="match status" value="1"/>
</dbReference>
<feature type="domain" description="tRNA intron endonuclease N-terminal" evidence="3">
    <location>
        <begin position="9"/>
        <end position="71"/>
    </location>
</feature>
<sequence>MESSPPLAVMKGRQASLKGPDADRIHQQGYVGEMEGGVLTISDVEILYLLEQGKIRVSDEGGSERTFEALLVSMSAEDPDLWLRYLLFSDLRKRGYAVKPGYGPTLEFRVYERGAAVGKEPAKYLVYGVAEGRSVSLAELAKISSSAKLSKKDLVLAVIDRQGEITYYDTTEVSL</sequence>
<dbReference type="EC" id="4.6.1.16" evidence="4"/>
<dbReference type="SUPFAM" id="SSF53032">
    <property type="entry name" value="tRNA-intron endonuclease catalytic domain-like"/>
    <property type="match status" value="1"/>
</dbReference>
<dbReference type="NCBIfam" id="TIGR00324">
    <property type="entry name" value="endA"/>
    <property type="match status" value="1"/>
</dbReference>
<dbReference type="InterPro" id="IPR006677">
    <property type="entry name" value="tRNA_intron_Endonuc_cat-like"/>
</dbReference>
<protein>
    <submittedName>
        <fullName evidence="4">tRNA-intron lyase</fullName>
        <ecNumber evidence="4">4.6.1.16</ecNumber>
    </submittedName>
</protein>
<gene>
    <name evidence="4" type="primary">endA</name>
    <name evidence="4" type="ORF">ENS19_07035</name>
</gene>
<proteinExistence type="predicted"/>
<dbReference type="Pfam" id="PF02778">
    <property type="entry name" value="tRNA_int_endo_N"/>
    <property type="match status" value="1"/>
</dbReference>
<evidence type="ECO:0000259" key="3">
    <source>
        <dbReference type="Pfam" id="PF02778"/>
    </source>
</evidence>
<organism evidence="4">
    <name type="scientific">Candidatus Methanomethylicus mesodigestus</name>
    <dbReference type="NCBI Taxonomy" id="1867258"/>
    <lineage>
        <taxon>Archaea</taxon>
        <taxon>Thermoproteota</taxon>
        <taxon>Methanosuratincolia</taxon>
        <taxon>Candidatus Methanomethylicales</taxon>
        <taxon>Candidatus Methanomethylicaceae</taxon>
        <taxon>Candidatus Methanomethylicus</taxon>
    </lineage>
</organism>
<keyword evidence="4" id="KW-0456">Lyase</keyword>
<dbReference type="SUPFAM" id="SSF55267">
    <property type="entry name" value="tRNA-intron endonuclease N-terminal domain-like"/>
    <property type="match status" value="1"/>
</dbReference>
<accession>A0A7C3EXE2</accession>
<name>A0A7C3EXE2_9CREN</name>
<feature type="region of interest" description="Disordered" evidence="1">
    <location>
        <begin position="1"/>
        <end position="20"/>
    </location>
</feature>
<dbReference type="InterPro" id="IPR036740">
    <property type="entry name" value="tRNA_intron_Endonuc_N_sf"/>
</dbReference>
<dbReference type="EMBL" id="DSTX01000011">
    <property type="protein sequence ID" value="HFK21009.1"/>
    <property type="molecule type" value="Genomic_DNA"/>
</dbReference>
<dbReference type="GO" id="GO:0000213">
    <property type="term" value="F:tRNA-intron lyase activity"/>
    <property type="evidence" value="ECO:0007669"/>
    <property type="project" value="UniProtKB-EC"/>
</dbReference>
<dbReference type="Pfam" id="PF01974">
    <property type="entry name" value="tRNA_int_endo"/>
    <property type="match status" value="1"/>
</dbReference>
<dbReference type="InterPro" id="IPR036167">
    <property type="entry name" value="tRNA_intron_Endo_cat-like_sf"/>
</dbReference>
<evidence type="ECO:0000256" key="1">
    <source>
        <dbReference type="SAM" id="MobiDB-lite"/>
    </source>
</evidence>
<evidence type="ECO:0000313" key="4">
    <source>
        <dbReference type="EMBL" id="HFK21009.1"/>
    </source>
</evidence>
<dbReference type="InterPro" id="IPR006676">
    <property type="entry name" value="tRNA_splic"/>
</dbReference>
<feature type="domain" description="tRNA intron endonuclease catalytic" evidence="2">
    <location>
        <begin position="81"/>
        <end position="167"/>
    </location>
</feature>
<dbReference type="AlphaFoldDB" id="A0A7C3EXE2"/>
<dbReference type="GO" id="GO:0006388">
    <property type="term" value="P:tRNA splicing, via endonucleolytic cleavage and ligation"/>
    <property type="evidence" value="ECO:0007669"/>
    <property type="project" value="InterPro"/>
</dbReference>
<dbReference type="CDD" id="cd22363">
    <property type="entry name" value="tRNA-intron_lyase_C"/>
    <property type="match status" value="1"/>
</dbReference>
<dbReference type="InterPro" id="IPR006678">
    <property type="entry name" value="tRNA_intron_Endonuc_N"/>
</dbReference>
<reference evidence="4" key="1">
    <citation type="journal article" date="2020" name="mSystems">
        <title>Genome- and Community-Level Interaction Insights into Carbon Utilization and Element Cycling Functions of Hydrothermarchaeota in Hydrothermal Sediment.</title>
        <authorList>
            <person name="Zhou Z."/>
            <person name="Liu Y."/>
            <person name="Xu W."/>
            <person name="Pan J."/>
            <person name="Luo Z.H."/>
            <person name="Li M."/>
        </authorList>
    </citation>
    <scope>NUCLEOTIDE SEQUENCE [LARGE SCALE GENOMIC DNA]</scope>
    <source>
        <strain evidence="4">SpSt-468</strain>
    </source>
</reference>